<keyword evidence="3" id="KW-1185">Reference proteome</keyword>
<dbReference type="AlphaFoldDB" id="W4V4E9"/>
<name>W4V4E9_9FIRM</name>
<feature type="transmembrane region" description="Helical" evidence="1">
    <location>
        <begin position="7"/>
        <end position="27"/>
    </location>
</feature>
<evidence type="ECO:0000313" key="2">
    <source>
        <dbReference type="EMBL" id="GAE87624.1"/>
    </source>
</evidence>
<comment type="caution">
    <text evidence="2">The sequence shown here is derived from an EMBL/GenBank/DDBJ whole genome shotgun (WGS) entry which is preliminary data.</text>
</comment>
<dbReference type="Proteomes" id="UP000019109">
    <property type="component" value="Unassembled WGS sequence"/>
</dbReference>
<gene>
    <name evidence="2" type="ORF">JCM21531_1010</name>
</gene>
<organism evidence="2 3">
    <name type="scientific">Acetivibrio straminisolvens JCM 21531</name>
    <dbReference type="NCBI Taxonomy" id="1294263"/>
    <lineage>
        <taxon>Bacteria</taxon>
        <taxon>Bacillati</taxon>
        <taxon>Bacillota</taxon>
        <taxon>Clostridia</taxon>
        <taxon>Eubacteriales</taxon>
        <taxon>Oscillospiraceae</taxon>
        <taxon>Acetivibrio</taxon>
    </lineage>
</organism>
<keyword evidence="1" id="KW-1133">Transmembrane helix</keyword>
<dbReference type="EMBL" id="BAVR01000008">
    <property type="protein sequence ID" value="GAE87624.1"/>
    <property type="molecule type" value="Genomic_DNA"/>
</dbReference>
<dbReference type="STRING" id="1294263.JCM21531_1010"/>
<proteinExistence type="predicted"/>
<protein>
    <submittedName>
        <fullName evidence="2">Uncharacterized protein</fullName>
    </submittedName>
</protein>
<evidence type="ECO:0000256" key="1">
    <source>
        <dbReference type="SAM" id="Phobius"/>
    </source>
</evidence>
<accession>W4V4E9</accession>
<feature type="transmembrane region" description="Helical" evidence="1">
    <location>
        <begin position="33"/>
        <end position="50"/>
    </location>
</feature>
<evidence type="ECO:0000313" key="3">
    <source>
        <dbReference type="Proteomes" id="UP000019109"/>
    </source>
</evidence>
<sequence>MFNEDERVVLLVGFISLISFKPVLSIFSEFRDLVVASWALGIVSGTFISIEEI</sequence>
<keyword evidence="1" id="KW-0812">Transmembrane</keyword>
<reference evidence="2" key="1">
    <citation type="journal article" date="2014" name="Genome Announc.">
        <title>Draft Genome Sequence of Clostridium straminisolvens Strain JCM 21531T, Isolated from a Cellulose-Degrading Bacterial Community.</title>
        <authorList>
            <person name="Yuki M."/>
            <person name="Oshima K."/>
            <person name="Suda W."/>
            <person name="Sakamoto M."/>
            <person name="Kitamura K."/>
            <person name="Iida T."/>
            <person name="Hattori M."/>
            <person name="Ohkuma M."/>
        </authorList>
    </citation>
    <scope>NUCLEOTIDE SEQUENCE [LARGE SCALE GENOMIC DNA]</scope>
    <source>
        <strain evidence="2">JCM 21531</strain>
    </source>
</reference>
<keyword evidence="1" id="KW-0472">Membrane</keyword>